<dbReference type="PROSITE" id="PS51257">
    <property type="entry name" value="PROKAR_LIPOPROTEIN"/>
    <property type="match status" value="1"/>
</dbReference>
<evidence type="ECO:0000256" key="6">
    <source>
        <dbReference type="ARBA" id="ARBA00023136"/>
    </source>
</evidence>
<evidence type="ECO:0000256" key="5">
    <source>
        <dbReference type="ARBA" id="ARBA00022989"/>
    </source>
</evidence>
<feature type="transmembrane region" description="Helical" evidence="7">
    <location>
        <begin position="84"/>
        <end position="107"/>
    </location>
</feature>
<keyword evidence="6 7" id="KW-0472">Membrane</keyword>
<protein>
    <submittedName>
        <fullName evidence="8">Chromate transporter</fullName>
    </submittedName>
</protein>
<dbReference type="InterPro" id="IPR003370">
    <property type="entry name" value="Chromate_transpt"/>
</dbReference>
<dbReference type="PANTHER" id="PTHR43663:SF2">
    <property type="entry name" value="CHROMATE TRANSPORT PROTEIN-RELATED"/>
    <property type="match status" value="1"/>
</dbReference>
<dbReference type="SUPFAM" id="SSF103473">
    <property type="entry name" value="MFS general substrate transporter"/>
    <property type="match status" value="1"/>
</dbReference>
<evidence type="ECO:0000313" key="9">
    <source>
        <dbReference type="Proteomes" id="UP000886841"/>
    </source>
</evidence>
<dbReference type="PANTHER" id="PTHR43663">
    <property type="entry name" value="CHROMATE TRANSPORT PROTEIN-RELATED"/>
    <property type="match status" value="1"/>
</dbReference>
<dbReference type="InterPro" id="IPR052518">
    <property type="entry name" value="CHR_Transporter"/>
</dbReference>
<proteinExistence type="inferred from homology"/>
<keyword evidence="4 7" id="KW-0812">Transmembrane</keyword>
<comment type="subcellular location">
    <subcellularLocation>
        <location evidence="1">Cell membrane</location>
        <topology evidence="1">Multi-pass membrane protein</topology>
    </subcellularLocation>
</comment>
<dbReference type="Proteomes" id="UP000886841">
    <property type="component" value="Unassembled WGS sequence"/>
</dbReference>
<comment type="caution">
    <text evidence="8">The sequence shown here is derived from an EMBL/GenBank/DDBJ whole genome shotgun (WGS) entry which is preliminary data.</text>
</comment>
<feature type="transmembrane region" description="Helical" evidence="7">
    <location>
        <begin position="113"/>
        <end position="136"/>
    </location>
</feature>
<dbReference type="GO" id="GO:0015109">
    <property type="term" value="F:chromate transmembrane transporter activity"/>
    <property type="evidence" value="ECO:0007669"/>
    <property type="project" value="InterPro"/>
</dbReference>
<organism evidence="8 9">
    <name type="scientific">Candidatus Egerieimonas intestinavium</name>
    <dbReference type="NCBI Taxonomy" id="2840777"/>
    <lineage>
        <taxon>Bacteria</taxon>
        <taxon>Bacillati</taxon>
        <taxon>Bacillota</taxon>
        <taxon>Clostridia</taxon>
        <taxon>Lachnospirales</taxon>
        <taxon>Lachnospiraceae</taxon>
        <taxon>Lachnospiraceae incertae sedis</taxon>
        <taxon>Candidatus Egerieimonas</taxon>
    </lineage>
</organism>
<keyword evidence="3" id="KW-1003">Cell membrane</keyword>
<reference evidence="8" key="2">
    <citation type="journal article" date="2021" name="PeerJ">
        <title>Extensive microbial diversity within the chicken gut microbiome revealed by metagenomics and culture.</title>
        <authorList>
            <person name="Gilroy R."/>
            <person name="Ravi A."/>
            <person name="Getino M."/>
            <person name="Pursley I."/>
            <person name="Horton D.L."/>
            <person name="Alikhan N.F."/>
            <person name="Baker D."/>
            <person name="Gharbi K."/>
            <person name="Hall N."/>
            <person name="Watson M."/>
            <person name="Adriaenssens E.M."/>
            <person name="Foster-Nyarko E."/>
            <person name="Jarju S."/>
            <person name="Secka A."/>
            <person name="Antonio M."/>
            <person name="Oren A."/>
            <person name="Chaudhuri R.R."/>
            <person name="La Ragione R."/>
            <person name="Hildebrand F."/>
            <person name="Pallen M.J."/>
        </authorList>
    </citation>
    <scope>NUCLEOTIDE SEQUENCE</scope>
    <source>
        <strain evidence="8">ChiSxjej1B13-7041</strain>
    </source>
</reference>
<keyword evidence="5 7" id="KW-1133">Transmembrane helix</keyword>
<dbReference type="AlphaFoldDB" id="A0A9D1ELJ5"/>
<sequence length="193" mass="20555">MEENKKKTPVSCAKLFWINLVLSACTFGGGFVIISMMRKKFVEELGWLEEEEMLDMAAIAQSAPGSLAVNASIVVGYRVKKLKGAVTAALATVIPPLVIISVISVFYNQFCTNPYIAVALQVMRAGVAAVIFDVVISLAQNVLKTRSALWIGMMIAAFVASYLLDVSAVVIILICGGVGLLHTSLAGKKGVES</sequence>
<dbReference type="GO" id="GO:0005886">
    <property type="term" value="C:plasma membrane"/>
    <property type="evidence" value="ECO:0007669"/>
    <property type="project" value="UniProtKB-SubCell"/>
</dbReference>
<evidence type="ECO:0000313" key="8">
    <source>
        <dbReference type="EMBL" id="HIR93981.1"/>
    </source>
</evidence>
<name>A0A9D1ELJ5_9FIRM</name>
<dbReference type="EMBL" id="DVHU01000101">
    <property type="protein sequence ID" value="HIR93981.1"/>
    <property type="molecule type" value="Genomic_DNA"/>
</dbReference>
<evidence type="ECO:0000256" key="1">
    <source>
        <dbReference type="ARBA" id="ARBA00004651"/>
    </source>
</evidence>
<reference evidence="8" key="1">
    <citation type="submission" date="2020-10" db="EMBL/GenBank/DDBJ databases">
        <authorList>
            <person name="Gilroy R."/>
        </authorList>
    </citation>
    <scope>NUCLEOTIDE SEQUENCE</scope>
    <source>
        <strain evidence="8">ChiSxjej1B13-7041</strain>
    </source>
</reference>
<evidence type="ECO:0000256" key="2">
    <source>
        <dbReference type="ARBA" id="ARBA00005262"/>
    </source>
</evidence>
<dbReference type="InterPro" id="IPR036259">
    <property type="entry name" value="MFS_trans_sf"/>
</dbReference>
<evidence type="ECO:0000256" key="4">
    <source>
        <dbReference type="ARBA" id="ARBA00022692"/>
    </source>
</evidence>
<dbReference type="Pfam" id="PF02417">
    <property type="entry name" value="Chromate_transp"/>
    <property type="match status" value="1"/>
</dbReference>
<comment type="similarity">
    <text evidence="2">Belongs to the chromate ion transporter (CHR) (TC 2.A.51) family.</text>
</comment>
<evidence type="ECO:0000256" key="7">
    <source>
        <dbReference type="SAM" id="Phobius"/>
    </source>
</evidence>
<feature type="transmembrane region" description="Helical" evidence="7">
    <location>
        <begin position="15"/>
        <end position="37"/>
    </location>
</feature>
<gene>
    <name evidence="8" type="ORF">IAB98_11250</name>
</gene>
<evidence type="ECO:0000256" key="3">
    <source>
        <dbReference type="ARBA" id="ARBA00022475"/>
    </source>
</evidence>
<accession>A0A9D1ELJ5</accession>